<dbReference type="AlphaFoldDB" id="A0AAN6T606"/>
<dbReference type="EMBL" id="MU863625">
    <property type="protein sequence ID" value="KAK4105359.1"/>
    <property type="molecule type" value="Genomic_DNA"/>
</dbReference>
<reference evidence="5" key="1">
    <citation type="journal article" date="2023" name="Mol. Phylogenet. Evol.">
        <title>Genome-scale phylogeny and comparative genomics of the fungal order Sordariales.</title>
        <authorList>
            <person name="Hensen N."/>
            <person name="Bonometti L."/>
            <person name="Westerberg I."/>
            <person name="Brannstrom I.O."/>
            <person name="Guillou S."/>
            <person name="Cros-Aarteil S."/>
            <person name="Calhoun S."/>
            <person name="Haridas S."/>
            <person name="Kuo A."/>
            <person name="Mondo S."/>
            <person name="Pangilinan J."/>
            <person name="Riley R."/>
            <person name="LaButti K."/>
            <person name="Andreopoulos B."/>
            <person name="Lipzen A."/>
            <person name="Chen C."/>
            <person name="Yan M."/>
            <person name="Daum C."/>
            <person name="Ng V."/>
            <person name="Clum A."/>
            <person name="Steindorff A."/>
            <person name="Ohm R.A."/>
            <person name="Martin F."/>
            <person name="Silar P."/>
            <person name="Natvig D.O."/>
            <person name="Lalanne C."/>
            <person name="Gautier V."/>
            <person name="Ament-Velasquez S.L."/>
            <person name="Kruys A."/>
            <person name="Hutchinson M.I."/>
            <person name="Powell A.J."/>
            <person name="Barry K."/>
            <person name="Miller A.N."/>
            <person name="Grigoriev I.V."/>
            <person name="Debuchy R."/>
            <person name="Gladieux P."/>
            <person name="Hiltunen Thoren M."/>
            <person name="Johannesson H."/>
        </authorList>
    </citation>
    <scope>NUCLEOTIDE SEQUENCE</scope>
    <source>
        <strain evidence="5">CBS 757.83</strain>
    </source>
</reference>
<feature type="domain" description="Nephrocystin 3-like N-terminal" evidence="4">
    <location>
        <begin position="212"/>
        <end position="377"/>
    </location>
</feature>
<protein>
    <recommendedName>
        <fullName evidence="7">NACHT domain-containing protein</fullName>
    </recommendedName>
</protein>
<dbReference type="Pfam" id="PF24883">
    <property type="entry name" value="NPHP3_N"/>
    <property type="match status" value="1"/>
</dbReference>
<evidence type="ECO:0000313" key="5">
    <source>
        <dbReference type="EMBL" id="KAK4105359.1"/>
    </source>
</evidence>
<dbReference type="Pfam" id="PF22939">
    <property type="entry name" value="WHD_GPIID"/>
    <property type="match status" value="1"/>
</dbReference>
<accession>A0AAN6T606</accession>
<dbReference type="Pfam" id="PF14479">
    <property type="entry name" value="HeLo"/>
    <property type="match status" value="1"/>
</dbReference>
<feature type="domain" description="Prion-inhibition and propagation HeLo" evidence="2">
    <location>
        <begin position="9"/>
        <end position="155"/>
    </location>
</feature>
<evidence type="ECO:0000313" key="6">
    <source>
        <dbReference type="Proteomes" id="UP001305647"/>
    </source>
</evidence>
<feature type="domain" description="GPI inositol-deacylase winged helix" evidence="3">
    <location>
        <begin position="488"/>
        <end position="577"/>
    </location>
</feature>
<name>A0AAN6T606_9PEZI</name>
<evidence type="ECO:0000259" key="2">
    <source>
        <dbReference type="Pfam" id="PF14479"/>
    </source>
</evidence>
<reference evidence="5" key="2">
    <citation type="submission" date="2023-05" db="EMBL/GenBank/DDBJ databases">
        <authorList>
            <consortium name="Lawrence Berkeley National Laboratory"/>
            <person name="Steindorff A."/>
            <person name="Hensen N."/>
            <person name="Bonometti L."/>
            <person name="Westerberg I."/>
            <person name="Brannstrom I.O."/>
            <person name="Guillou S."/>
            <person name="Cros-Aarteil S."/>
            <person name="Calhoun S."/>
            <person name="Haridas S."/>
            <person name="Kuo A."/>
            <person name="Mondo S."/>
            <person name="Pangilinan J."/>
            <person name="Riley R."/>
            <person name="Labutti K."/>
            <person name="Andreopoulos B."/>
            <person name="Lipzen A."/>
            <person name="Chen C."/>
            <person name="Yanf M."/>
            <person name="Daum C."/>
            <person name="Ng V."/>
            <person name="Clum A."/>
            <person name="Ohm R."/>
            <person name="Martin F."/>
            <person name="Silar P."/>
            <person name="Natvig D."/>
            <person name="Lalanne C."/>
            <person name="Gautier V."/>
            <person name="Ament-Velasquez S.L."/>
            <person name="Kruys A."/>
            <person name="Hutchinson M.I."/>
            <person name="Powell A.J."/>
            <person name="Barry K."/>
            <person name="Miller A.N."/>
            <person name="Grigoriev I.V."/>
            <person name="Debuchy R."/>
            <person name="Gladieux P."/>
            <person name="Thoren M.H."/>
            <person name="Johannesson H."/>
        </authorList>
    </citation>
    <scope>NUCLEOTIDE SEQUENCE</scope>
    <source>
        <strain evidence="5">CBS 757.83</strain>
    </source>
</reference>
<proteinExistence type="predicted"/>
<dbReference type="InterPro" id="IPR038305">
    <property type="entry name" value="HeLo_sf"/>
</dbReference>
<dbReference type="SUPFAM" id="SSF52540">
    <property type="entry name" value="P-loop containing nucleoside triphosphate hydrolases"/>
    <property type="match status" value="1"/>
</dbReference>
<sequence>MEPASLSFGLVAVIDPLIQLIGAVNAYRSFTPDSDALNAQFEAERLRFERWNLSVGPDRRQLSADDQTSSVVENLLSVIDNILETKERKHQIGKAKSGPLNKATFGTVNQHHTQEGDVGSKRRKLTWALGRKRDLTDLVTRFGKVVQQLHDLDKDRNLEHGSLAGICQTLIELRQALAETQADTRREIHNWLLGQHSPNERYDDSRNRRLKGTCDWVLTRPAFARWSASDLPSGTPEILWIHGRPGFGKTILSSRIVEHLSAVPDRPVAHFFFSSDHESRNDPYIVMRSWVSQLASQPEVFALTYQRWTTTQDQVAARATVTQLLHEALQARPGCYLVVDGLDECNAPTDSSSSVARFLEDVKNAITPTTRVLVVSREEPEIRQALRNDDPNRLAEYEISPEDVQADTTAFARSIVNRKLPKKSEYDRASLSRTMTNQCEGQFLWLKMQEQNLKAWKNLGQLQSALEGTPTGLDHIYERNWDKIKRSDRSVALLRWAAFALRPLTIDEITEAVLIDEDCEALPTHELPDAIDDEYIGSEILGFCGPLLEVRGSHPVSAAGNQTVHLAHFTIREFLVRRLPTGGIWQNENLRASNERIQHTILARSCLWQLFETTQQHRGMHM</sequence>
<evidence type="ECO:0008006" key="7">
    <source>
        <dbReference type="Google" id="ProtNLM"/>
    </source>
</evidence>
<organism evidence="5 6">
    <name type="scientific">Parathielavia hyrcaniae</name>
    <dbReference type="NCBI Taxonomy" id="113614"/>
    <lineage>
        <taxon>Eukaryota</taxon>
        <taxon>Fungi</taxon>
        <taxon>Dikarya</taxon>
        <taxon>Ascomycota</taxon>
        <taxon>Pezizomycotina</taxon>
        <taxon>Sordariomycetes</taxon>
        <taxon>Sordariomycetidae</taxon>
        <taxon>Sordariales</taxon>
        <taxon>Chaetomiaceae</taxon>
        <taxon>Parathielavia</taxon>
    </lineage>
</organism>
<evidence type="ECO:0000259" key="3">
    <source>
        <dbReference type="Pfam" id="PF22939"/>
    </source>
</evidence>
<dbReference type="PANTHER" id="PTHR10039:SF14">
    <property type="entry name" value="NACHT DOMAIN-CONTAINING PROTEIN"/>
    <property type="match status" value="1"/>
</dbReference>
<gene>
    <name evidence="5" type="ORF">N658DRAFT_503520</name>
</gene>
<keyword evidence="1" id="KW-0677">Repeat</keyword>
<keyword evidence="6" id="KW-1185">Reference proteome</keyword>
<evidence type="ECO:0000256" key="1">
    <source>
        <dbReference type="ARBA" id="ARBA00022737"/>
    </source>
</evidence>
<dbReference type="Gene3D" id="1.20.120.1020">
    <property type="entry name" value="Prion-inhibition and propagation, HeLo domain"/>
    <property type="match status" value="1"/>
</dbReference>
<dbReference type="InterPro" id="IPR054471">
    <property type="entry name" value="GPIID_WHD"/>
</dbReference>
<dbReference type="InterPro" id="IPR056884">
    <property type="entry name" value="NPHP3-like_N"/>
</dbReference>
<dbReference type="Gene3D" id="3.40.50.300">
    <property type="entry name" value="P-loop containing nucleotide triphosphate hydrolases"/>
    <property type="match status" value="1"/>
</dbReference>
<dbReference type="InterPro" id="IPR027417">
    <property type="entry name" value="P-loop_NTPase"/>
</dbReference>
<dbReference type="PANTHER" id="PTHR10039">
    <property type="entry name" value="AMELOGENIN"/>
    <property type="match status" value="1"/>
</dbReference>
<comment type="caution">
    <text evidence="5">The sequence shown here is derived from an EMBL/GenBank/DDBJ whole genome shotgun (WGS) entry which is preliminary data.</text>
</comment>
<evidence type="ECO:0000259" key="4">
    <source>
        <dbReference type="Pfam" id="PF24883"/>
    </source>
</evidence>
<dbReference type="InterPro" id="IPR029498">
    <property type="entry name" value="HeLo_dom"/>
</dbReference>
<dbReference type="Proteomes" id="UP001305647">
    <property type="component" value="Unassembled WGS sequence"/>
</dbReference>